<evidence type="ECO:0000313" key="11">
    <source>
        <dbReference type="EMBL" id="GII97522.1"/>
    </source>
</evidence>
<evidence type="ECO:0000256" key="5">
    <source>
        <dbReference type="ARBA" id="ARBA00022741"/>
    </source>
</evidence>
<gene>
    <name evidence="11" type="ORF">Ssi02_77530</name>
</gene>
<keyword evidence="8" id="KW-0902">Two-component regulatory system</keyword>
<feature type="transmembrane region" description="Helical" evidence="9">
    <location>
        <begin position="34"/>
        <end position="53"/>
    </location>
</feature>
<dbReference type="Gene3D" id="3.30.565.10">
    <property type="entry name" value="Histidine kinase-like ATPase, C-terminal domain"/>
    <property type="match status" value="1"/>
</dbReference>
<dbReference type="InterPro" id="IPR003594">
    <property type="entry name" value="HATPase_dom"/>
</dbReference>
<evidence type="ECO:0000256" key="9">
    <source>
        <dbReference type="SAM" id="Phobius"/>
    </source>
</evidence>
<dbReference type="PANTHER" id="PTHR24421:SF10">
    <property type="entry name" value="NITRATE_NITRITE SENSOR PROTEIN NARQ"/>
    <property type="match status" value="1"/>
</dbReference>
<dbReference type="AlphaFoldDB" id="A0A919RPG8"/>
<evidence type="ECO:0000256" key="3">
    <source>
        <dbReference type="ARBA" id="ARBA00022553"/>
    </source>
</evidence>
<feature type="transmembrane region" description="Helical" evidence="9">
    <location>
        <begin position="6"/>
        <end position="22"/>
    </location>
</feature>
<keyword evidence="4" id="KW-0808">Transferase</keyword>
<dbReference type="InterPro" id="IPR011712">
    <property type="entry name" value="Sig_transdc_His_kin_sub3_dim/P"/>
</dbReference>
<evidence type="ECO:0000256" key="2">
    <source>
        <dbReference type="ARBA" id="ARBA00012438"/>
    </source>
</evidence>
<keyword evidence="6" id="KW-0418">Kinase</keyword>
<feature type="domain" description="Histidine kinase/HSP90-like ATPase" evidence="10">
    <location>
        <begin position="304"/>
        <end position="393"/>
    </location>
</feature>
<dbReference type="GO" id="GO:0046983">
    <property type="term" value="F:protein dimerization activity"/>
    <property type="evidence" value="ECO:0007669"/>
    <property type="project" value="InterPro"/>
</dbReference>
<accession>A0A919RPG8</accession>
<dbReference type="InterPro" id="IPR036890">
    <property type="entry name" value="HATPase_C_sf"/>
</dbReference>
<dbReference type="SUPFAM" id="SSF55874">
    <property type="entry name" value="ATPase domain of HSP90 chaperone/DNA topoisomerase II/histidine kinase"/>
    <property type="match status" value="1"/>
</dbReference>
<dbReference type="GO" id="GO:0016020">
    <property type="term" value="C:membrane"/>
    <property type="evidence" value="ECO:0007669"/>
    <property type="project" value="InterPro"/>
</dbReference>
<keyword evidence="5" id="KW-0547">Nucleotide-binding</keyword>
<sequence length="395" mass="40824">MERWIRWASIGLALIGAAEAVFRVQREVPAPDRAVHYVVFVVLALAGTLPLAYARRQPAGAAVAMTAAGTLAIIAFQTYTSGALVAQLVALFLLGRGGSRVTAVVLALPFTVTALIGAAGTGVSVPFGAAPHTPPPAAPDGDHLGFPIALLGVLAPAAALAGVGWRTREENAQITAEKQIIADTRLEHVARGERARIARELHDVVAHHISMVVVQAETARLATPGMPEEGAERLGRIGDTARAALTEMRRLLGVLREDAEAGVAALEPQPGLDGLARLIGEAREAGGNEIRLSVTGDPVPLDPGVELAVYRIVQEALTNARRHAPGASVQVRLRYTPGALELAICDDGPGPSGAGGHGLTGMRERALAAGGELTCGPAPGGGFRVQARLPGRTPE</sequence>
<evidence type="ECO:0000313" key="12">
    <source>
        <dbReference type="Proteomes" id="UP000606172"/>
    </source>
</evidence>
<comment type="caution">
    <text evidence="11">The sequence shown here is derived from an EMBL/GenBank/DDBJ whole genome shotgun (WGS) entry which is preliminary data.</text>
</comment>
<dbReference type="Pfam" id="PF02518">
    <property type="entry name" value="HATPase_c"/>
    <property type="match status" value="1"/>
</dbReference>
<name>A0A919RPG8_9ACTN</name>
<keyword evidence="9" id="KW-0812">Transmembrane</keyword>
<dbReference type="EMBL" id="BOOW01000061">
    <property type="protein sequence ID" value="GII97522.1"/>
    <property type="molecule type" value="Genomic_DNA"/>
</dbReference>
<keyword evidence="3" id="KW-0597">Phosphoprotein</keyword>
<feature type="transmembrane region" description="Helical" evidence="9">
    <location>
        <begin position="73"/>
        <end position="94"/>
    </location>
</feature>
<keyword evidence="12" id="KW-1185">Reference proteome</keyword>
<feature type="transmembrane region" description="Helical" evidence="9">
    <location>
        <begin position="144"/>
        <end position="165"/>
    </location>
</feature>
<dbReference type="GO" id="GO:0000155">
    <property type="term" value="F:phosphorelay sensor kinase activity"/>
    <property type="evidence" value="ECO:0007669"/>
    <property type="project" value="InterPro"/>
</dbReference>
<keyword evidence="7" id="KW-0067">ATP-binding</keyword>
<dbReference type="GO" id="GO:0005524">
    <property type="term" value="F:ATP binding"/>
    <property type="evidence" value="ECO:0007669"/>
    <property type="project" value="UniProtKB-KW"/>
</dbReference>
<organism evidence="11 12">
    <name type="scientific">Sinosporangium siamense</name>
    <dbReference type="NCBI Taxonomy" id="1367973"/>
    <lineage>
        <taxon>Bacteria</taxon>
        <taxon>Bacillati</taxon>
        <taxon>Actinomycetota</taxon>
        <taxon>Actinomycetes</taxon>
        <taxon>Streptosporangiales</taxon>
        <taxon>Streptosporangiaceae</taxon>
        <taxon>Sinosporangium</taxon>
    </lineage>
</organism>
<comment type="catalytic activity">
    <reaction evidence="1">
        <text>ATP + protein L-histidine = ADP + protein N-phospho-L-histidine.</text>
        <dbReference type="EC" id="2.7.13.3"/>
    </reaction>
</comment>
<dbReference type="Gene3D" id="1.20.5.1930">
    <property type="match status" value="1"/>
</dbReference>
<keyword evidence="9" id="KW-0472">Membrane</keyword>
<evidence type="ECO:0000259" key="10">
    <source>
        <dbReference type="SMART" id="SM00387"/>
    </source>
</evidence>
<dbReference type="RefSeq" id="WP_204033872.1">
    <property type="nucleotide sequence ID" value="NZ_BOOW01000061.1"/>
</dbReference>
<reference evidence="11" key="1">
    <citation type="submission" date="2021-01" db="EMBL/GenBank/DDBJ databases">
        <title>Whole genome shotgun sequence of Sinosporangium siamense NBRC 109515.</title>
        <authorList>
            <person name="Komaki H."/>
            <person name="Tamura T."/>
        </authorList>
    </citation>
    <scope>NUCLEOTIDE SEQUENCE</scope>
    <source>
        <strain evidence="11">NBRC 109515</strain>
    </source>
</reference>
<protein>
    <recommendedName>
        <fullName evidence="2">histidine kinase</fullName>
        <ecNumber evidence="2">2.7.13.3</ecNumber>
    </recommendedName>
</protein>
<feature type="transmembrane region" description="Helical" evidence="9">
    <location>
        <begin position="101"/>
        <end position="124"/>
    </location>
</feature>
<dbReference type="Pfam" id="PF07730">
    <property type="entry name" value="HisKA_3"/>
    <property type="match status" value="1"/>
</dbReference>
<evidence type="ECO:0000256" key="4">
    <source>
        <dbReference type="ARBA" id="ARBA00022679"/>
    </source>
</evidence>
<evidence type="ECO:0000256" key="1">
    <source>
        <dbReference type="ARBA" id="ARBA00000085"/>
    </source>
</evidence>
<dbReference type="EC" id="2.7.13.3" evidence="2"/>
<dbReference type="InterPro" id="IPR050482">
    <property type="entry name" value="Sensor_HK_TwoCompSys"/>
</dbReference>
<keyword evidence="9" id="KW-1133">Transmembrane helix</keyword>
<dbReference type="Proteomes" id="UP000606172">
    <property type="component" value="Unassembled WGS sequence"/>
</dbReference>
<dbReference type="PANTHER" id="PTHR24421">
    <property type="entry name" value="NITRATE/NITRITE SENSOR PROTEIN NARX-RELATED"/>
    <property type="match status" value="1"/>
</dbReference>
<dbReference type="CDD" id="cd16917">
    <property type="entry name" value="HATPase_UhpB-NarQ-NarX-like"/>
    <property type="match status" value="1"/>
</dbReference>
<proteinExistence type="predicted"/>
<evidence type="ECO:0000256" key="8">
    <source>
        <dbReference type="ARBA" id="ARBA00023012"/>
    </source>
</evidence>
<dbReference type="SMART" id="SM00387">
    <property type="entry name" value="HATPase_c"/>
    <property type="match status" value="1"/>
</dbReference>
<evidence type="ECO:0000256" key="6">
    <source>
        <dbReference type="ARBA" id="ARBA00022777"/>
    </source>
</evidence>
<evidence type="ECO:0000256" key="7">
    <source>
        <dbReference type="ARBA" id="ARBA00022840"/>
    </source>
</evidence>